<dbReference type="Gene3D" id="1.20.5.110">
    <property type="match status" value="1"/>
</dbReference>
<name>A0A7S4EYQ5_CHRCT</name>
<sequence length="249" mass="27471">MDDPWEDLEAEVNRQLAGVGSGVTRWRVQKSVSEKASLKSSLLRMLTELDVDLQDMAATVEIATKDPAKFNLNAAELQRRREFVHTSQAQALEVRAELTEGEESGVAPKSRAANERHNLLSGGKASARGASSAAEPRPRQAASHLLNESLVQEQQMAQQSAIEQQDEQLGVLSGVMDRLGRMGRTINEELRAQGRALDEFTAEVDETQGRMRGAMQVMNKMLKNKENGKFCAILVLSIILIILLFLVFS</sequence>
<evidence type="ECO:0000256" key="8">
    <source>
        <dbReference type="ARBA" id="ARBA00023136"/>
    </source>
</evidence>
<evidence type="ECO:0000259" key="10">
    <source>
        <dbReference type="PROSITE" id="PS50192"/>
    </source>
</evidence>
<evidence type="ECO:0000256" key="2">
    <source>
        <dbReference type="ARBA" id="ARBA00009063"/>
    </source>
</evidence>
<evidence type="ECO:0000256" key="3">
    <source>
        <dbReference type="ARBA" id="ARBA00022448"/>
    </source>
</evidence>
<comment type="similarity">
    <text evidence="2">Belongs to the syntaxin family.</text>
</comment>
<dbReference type="AlphaFoldDB" id="A0A7S4EYQ5"/>
<dbReference type="Gene3D" id="1.20.58.90">
    <property type="match status" value="1"/>
</dbReference>
<keyword evidence="3" id="KW-0813">Transport</keyword>
<keyword evidence="5" id="KW-0653">Protein transport</keyword>
<keyword evidence="4 9" id="KW-0812">Transmembrane</keyword>
<dbReference type="PROSITE" id="PS50192">
    <property type="entry name" value="T_SNARE"/>
    <property type="match status" value="1"/>
</dbReference>
<accession>A0A7S4EYQ5</accession>
<dbReference type="SUPFAM" id="SSF58038">
    <property type="entry name" value="SNARE fusion complex"/>
    <property type="match status" value="1"/>
</dbReference>
<keyword evidence="7" id="KW-0333">Golgi apparatus</keyword>
<keyword evidence="8 9" id="KW-0472">Membrane</keyword>
<feature type="transmembrane region" description="Helical" evidence="9">
    <location>
        <begin position="230"/>
        <end position="248"/>
    </location>
</feature>
<dbReference type="SUPFAM" id="SSF47661">
    <property type="entry name" value="t-snare proteins"/>
    <property type="match status" value="1"/>
</dbReference>
<evidence type="ECO:0000256" key="4">
    <source>
        <dbReference type="ARBA" id="ARBA00022692"/>
    </source>
</evidence>
<dbReference type="GO" id="GO:0015031">
    <property type="term" value="P:protein transport"/>
    <property type="evidence" value="ECO:0007669"/>
    <property type="project" value="UniProtKB-KW"/>
</dbReference>
<protein>
    <recommendedName>
        <fullName evidence="10">t-SNARE coiled-coil homology domain-containing protein</fullName>
    </recommendedName>
</protein>
<dbReference type="InterPro" id="IPR010989">
    <property type="entry name" value="SNARE"/>
</dbReference>
<dbReference type="InterPro" id="IPR015260">
    <property type="entry name" value="Syntaxin-6/10/61_N"/>
</dbReference>
<evidence type="ECO:0000313" key="11">
    <source>
        <dbReference type="EMBL" id="CAE0761851.1"/>
    </source>
</evidence>
<gene>
    <name evidence="11" type="ORF">PCAR00345_LOCUS14463</name>
</gene>
<dbReference type="Pfam" id="PF09177">
    <property type="entry name" value="STX6_10_61_N"/>
    <property type="match status" value="1"/>
</dbReference>
<dbReference type="CDD" id="cd15841">
    <property type="entry name" value="SNARE_Qc"/>
    <property type="match status" value="1"/>
</dbReference>
<evidence type="ECO:0000256" key="6">
    <source>
        <dbReference type="ARBA" id="ARBA00022989"/>
    </source>
</evidence>
<evidence type="ECO:0000256" key="1">
    <source>
        <dbReference type="ARBA" id="ARBA00004409"/>
    </source>
</evidence>
<dbReference type="SMART" id="SM00397">
    <property type="entry name" value="t_SNARE"/>
    <property type="match status" value="1"/>
</dbReference>
<organism evidence="11">
    <name type="scientific">Chrysotila carterae</name>
    <name type="common">Marine alga</name>
    <name type="synonym">Syracosphaera carterae</name>
    <dbReference type="NCBI Taxonomy" id="13221"/>
    <lineage>
        <taxon>Eukaryota</taxon>
        <taxon>Haptista</taxon>
        <taxon>Haptophyta</taxon>
        <taxon>Prymnesiophyceae</taxon>
        <taxon>Isochrysidales</taxon>
        <taxon>Isochrysidaceae</taxon>
        <taxon>Chrysotila</taxon>
    </lineage>
</organism>
<dbReference type="GO" id="GO:0048193">
    <property type="term" value="P:Golgi vesicle transport"/>
    <property type="evidence" value="ECO:0007669"/>
    <property type="project" value="InterPro"/>
</dbReference>
<keyword evidence="6 9" id="KW-1133">Transmembrane helix</keyword>
<feature type="domain" description="T-SNARE coiled-coil homology" evidence="10">
    <location>
        <begin position="159"/>
        <end position="221"/>
    </location>
</feature>
<evidence type="ECO:0000256" key="5">
    <source>
        <dbReference type="ARBA" id="ARBA00022927"/>
    </source>
</evidence>
<comment type="subcellular location">
    <subcellularLocation>
        <location evidence="1">Golgi apparatus membrane</location>
        <topology evidence="1">Single-pass type IV membrane protein</topology>
    </subcellularLocation>
</comment>
<proteinExistence type="inferred from homology"/>
<evidence type="ECO:0000256" key="7">
    <source>
        <dbReference type="ARBA" id="ARBA00023034"/>
    </source>
</evidence>
<evidence type="ECO:0000256" key="9">
    <source>
        <dbReference type="SAM" id="Phobius"/>
    </source>
</evidence>
<dbReference type="InterPro" id="IPR000727">
    <property type="entry name" value="T_SNARE_dom"/>
</dbReference>
<dbReference type="EMBL" id="HBIZ01022892">
    <property type="protein sequence ID" value="CAE0761851.1"/>
    <property type="molecule type" value="Transcribed_RNA"/>
</dbReference>
<dbReference type="PANTHER" id="PTHR12791">
    <property type="entry name" value="GOLGI SNARE BET1-RELATED"/>
    <property type="match status" value="1"/>
</dbReference>
<dbReference type="GO" id="GO:0000139">
    <property type="term" value="C:Golgi membrane"/>
    <property type="evidence" value="ECO:0007669"/>
    <property type="project" value="UniProtKB-SubCell"/>
</dbReference>
<reference evidence="11" key="1">
    <citation type="submission" date="2021-01" db="EMBL/GenBank/DDBJ databases">
        <authorList>
            <person name="Corre E."/>
            <person name="Pelletier E."/>
            <person name="Niang G."/>
            <person name="Scheremetjew M."/>
            <person name="Finn R."/>
            <person name="Kale V."/>
            <person name="Holt S."/>
            <person name="Cochrane G."/>
            <person name="Meng A."/>
            <person name="Brown T."/>
            <person name="Cohen L."/>
        </authorList>
    </citation>
    <scope>NUCLEOTIDE SEQUENCE</scope>
    <source>
        <strain evidence="11">CCMP645</strain>
    </source>
</reference>